<dbReference type="HOGENOM" id="CLU_1629755_0_0_1"/>
<evidence type="ECO:0000313" key="2">
    <source>
        <dbReference type="EnsemblPlants" id="ORUFI02G37500.1"/>
    </source>
</evidence>
<reference evidence="2" key="2">
    <citation type="submission" date="2015-06" db="UniProtKB">
        <authorList>
            <consortium name="EnsemblPlants"/>
        </authorList>
    </citation>
    <scope>IDENTIFICATION</scope>
</reference>
<organism evidence="2 3">
    <name type="scientific">Oryza rufipogon</name>
    <name type="common">Brownbeard rice</name>
    <name type="synonym">Asian wild rice</name>
    <dbReference type="NCBI Taxonomy" id="4529"/>
    <lineage>
        <taxon>Eukaryota</taxon>
        <taxon>Viridiplantae</taxon>
        <taxon>Streptophyta</taxon>
        <taxon>Embryophyta</taxon>
        <taxon>Tracheophyta</taxon>
        <taxon>Spermatophyta</taxon>
        <taxon>Magnoliopsida</taxon>
        <taxon>Liliopsida</taxon>
        <taxon>Poales</taxon>
        <taxon>Poaceae</taxon>
        <taxon>BOP clade</taxon>
        <taxon>Oryzoideae</taxon>
        <taxon>Oryzeae</taxon>
        <taxon>Oryzinae</taxon>
        <taxon>Oryza</taxon>
    </lineage>
</organism>
<dbReference type="Gramene" id="ORUFI02G37500.1">
    <property type="protein sequence ID" value="ORUFI02G37500.1"/>
    <property type="gene ID" value="ORUFI02G37500"/>
</dbReference>
<sequence>MKSGKSKFAVADITSTAWRGRRQGGQRAPPSLNMPSTTPPPPQSSLPPSTGEKQDGNSDVEGNLEAVSPLAQTAHATGFGAKINDNDGHPAASREGEGRRGRRPPVASAREAAILKTKWNLSGRKASRETRPTQLHSILCSRSCDGDSKAITIHPLSSSSSSA</sequence>
<name>A0A0E0NM65_ORYRU</name>
<feature type="region of interest" description="Disordered" evidence="1">
    <location>
        <begin position="1"/>
        <end position="111"/>
    </location>
</feature>
<protein>
    <submittedName>
        <fullName evidence="2">Uncharacterized protein</fullName>
    </submittedName>
</protein>
<accession>A0A0E0NM65</accession>
<evidence type="ECO:0000256" key="1">
    <source>
        <dbReference type="SAM" id="MobiDB-lite"/>
    </source>
</evidence>
<dbReference type="Proteomes" id="UP000008022">
    <property type="component" value="Unassembled WGS sequence"/>
</dbReference>
<evidence type="ECO:0000313" key="3">
    <source>
        <dbReference type="Proteomes" id="UP000008022"/>
    </source>
</evidence>
<dbReference type="EnsemblPlants" id="ORUFI02G37500.1">
    <property type="protein sequence ID" value="ORUFI02G37500.1"/>
    <property type="gene ID" value="ORUFI02G37500"/>
</dbReference>
<dbReference type="AlphaFoldDB" id="A0A0E0NM65"/>
<feature type="compositionally biased region" description="Low complexity" evidence="1">
    <location>
        <begin position="25"/>
        <end position="36"/>
    </location>
</feature>
<keyword evidence="3" id="KW-1185">Reference proteome</keyword>
<proteinExistence type="predicted"/>
<reference evidence="3" key="1">
    <citation type="submission" date="2013-06" db="EMBL/GenBank/DDBJ databases">
        <authorList>
            <person name="Zhao Q."/>
        </authorList>
    </citation>
    <scope>NUCLEOTIDE SEQUENCE</scope>
    <source>
        <strain evidence="3">cv. W1943</strain>
    </source>
</reference>
<feature type="compositionally biased region" description="Basic and acidic residues" evidence="1">
    <location>
        <begin position="84"/>
        <end position="99"/>
    </location>
</feature>